<evidence type="ECO:0000256" key="1">
    <source>
        <dbReference type="SAM" id="MobiDB-lite"/>
    </source>
</evidence>
<proteinExistence type="predicted"/>
<feature type="compositionally biased region" description="Low complexity" evidence="1">
    <location>
        <begin position="115"/>
        <end position="131"/>
    </location>
</feature>
<feature type="region of interest" description="Disordered" evidence="1">
    <location>
        <begin position="23"/>
        <end position="140"/>
    </location>
</feature>
<dbReference type="AlphaFoldDB" id="A0A0F9WUE5"/>
<evidence type="ECO:0000313" key="2">
    <source>
        <dbReference type="EMBL" id="KKO96795.1"/>
    </source>
</evidence>
<dbReference type="Proteomes" id="UP000034112">
    <property type="component" value="Unassembled WGS sequence"/>
</dbReference>
<accession>A0A0F9WUE5</accession>
<feature type="compositionally biased region" description="Polar residues" evidence="1">
    <location>
        <begin position="50"/>
        <end position="73"/>
    </location>
</feature>
<sequence>MPFLRRRGNMASETDMRRLTTAFAPASDDVPELPPPQPEDEAAMPATPLSRPQSRESGSSLDRPSTPPVQQQSNKHRRFSVLRFRNASDSQLSLRVKQAAEKPPPVPRRKPAPPVSSHSVPSISIPPSASPLNFKFRSKF</sequence>
<dbReference type="EMBL" id="JOKZ01000730">
    <property type="protein sequence ID" value="KKO96795.1"/>
    <property type="molecule type" value="Genomic_DNA"/>
</dbReference>
<organism evidence="2 3">
    <name type="scientific">Trichoderma harzianum</name>
    <name type="common">Hypocrea lixii</name>
    <dbReference type="NCBI Taxonomy" id="5544"/>
    <lineage>
        <taxon>Eukaryota</taxon>
        <taxon>Fungi</taxon>
        <taxon>Dikarya</taxon>
        <taxon>Ascomycota</taxon>
        <taxon>Pezizomycotina</taxon>
        <taxon>Sordariomycetes</taxon>
        <taxon>Hypocreomycetidae</taxon>
        <taxon>Hypocreales</taxon>
        <taxon>Hypocreaceae</taxon>
        <taxon>Trichoderma</taxon>
    </lineage>
</organism>
<gene>
    <name evidence="2" type="ORF">THAR02_11100</name>
</gene>
<name>A0A0F9WUE5_TRIHA</name>
<reference evidence="3" key="1">
    <citation type="journal article" date="2015" name="Genome Announc.">
        <title>Draft whole-genome sequence of the biocontrol agent Trichoderma harzianum T6776.</title>
        <authorList>
            <person name="Baroncelli R."/>
            <person name="Piaggeschi G."/>
            <person name="Fiorini L."/>
            <person name="Bertolini E."/>
            <person name="Zapparata A."/>
            <person name="Pe M.E."/>
            <person name="Sarrocco S."/>
            <person name="Vannacci G."/>
        </authorList>
    </citation>
    <scope>NUCLEOTIDE SEQUENCE [LARGE SCALE GENOMIC DNA]</scope>
    <source>
        <strain evidence="3">T6776</strain>
    </source>
</reference>
<dbReference type="OrthoDB" id="3945986at2759"/>
<comment type="caution">
    <text evidence="2">The sequence shown here is derived from an EMBL/GenBank/DDBJ whole genome shotgun (WGS) entry which is preliminary data.</text>
</comment>
<protein>
    <submittedName>
        <fullName evidence="2">Uncharacterized protein</fullName>
    </submittedName>
</protein>
<evidence type="ECO:0000313" key="3">
    <source>
        <dbReference type="Proteomes" id="UP000034112"/>
    </source>
</evidence>